<dbReference type="Gene3D" id="3.90.870.30">
    <property type="match status" value="1"/>
</dbReference>
<accession>A0A918ZP62</accession>
<dbReference type="InterPro" id="IPR001792">
    <property type="entry name" value="Acylphosphatase-like_dom"/>
</dbReference>
<dbReference type="Gene3D" id="3.30.70.100">
    <property type="match status" value="1"/>
</dbReference>
<reference evidence="4" key="1">
    <citation type="journal article" date="2014" name="Int. J. Syst. Evol. Microbiol.">
        <title>Complete genome sequence of Corynebacterium casei LMG S-19264T (=DSM 44701T), isolated from a smear-ripened cheese.</title>
        <authorList>
            <consortium name="US DOE Joint Genome Institute (JGI-PGF)"/>
            <person name="Walter F."/>
            <person name="Albersmeier A."/>
            <person name="Kalinowski J."/>
            <person name="Ruckert C."/>
        </authorList>
    </citation>
    <scope>NUCLEOTIDE SEQUENCE</scope>
    <source>
        <strain evidence="4">JCM 4784</strain>
    </source>
</reference>
<protein>
    <recommendedName>
        <fullName evidence="3">Acylphosphatase-like domain-containing protein</fullName>
    </recommendedName>
</protein>
<gene>
    <name evidence="4" type="ORF">GCM10018785_34860</name>
</gene>
<comment type="caution">
    <text evidence="1">Lacks conserved residue(s) required for the propagation of feature annotation.</text>
</comment>
<dbReference type="EMBL" id="BNBT01000047">
    <property type="protein sequence ID" value="GHE62931.1"/>
    <property type="molecule type" value="Genomic_DNA"/>
</dbReference>
<evidence type="ECO:0000256" key="2">
    <source>
        <dbReference type="SAM" id="MobiDB-lite"/>
    </source>
</evidence>
<dbReference type="Proteomes" id="UP000608024">
    <property type="component" value="Unassembled WGS sequence"/>
</dbReference>
<dbReference type="Pfam" id="PF07503">
    <property type="entry name" value="zf-HYPF"/>
    <property type="match status" value="1"/>
</dbReference>
<sequence>MTPPPGANRDARDAWLRGPRDRQGVGFWLFVHRLAGELGLTGWVANVDGHVEGQATGSADALAKFGPRLYERAPVLARVREVAWTPADEPPGTGDRRGRGRVPDPDLPGPPQRPGGPAAAAPREIPPDAAICAACLRELFAPEDRRYRYPFANCTDRRPRATINEDLPYDRLRTTMHDAPVPDVRGLRRRVRRPPRPALPRRTRGLPRVRERTRRTTAMRAVRPRGRCRPAPTRAHPASARSERRAGR</sequence>
<keyword evidence="5" id="KW-1185">Reference proteome</keyword>
<name>A0A918ZP62_9ACTN</name>
<feature type="region of interest" description="Disordered" evidence="2">
    <location>
        <begin position="210"/>
        <end position="248"/>
    </location>
</feature>
<feature type="compositionally biased region" description="Pro residues" evidence="2">
    <location>
        <begin position="105"/>
        <end position="114"/>
    </location>
</feature>
<feature type="compositionally biased region" description="Basic residues" evidence="2">
    <location>
        <begin position="210"/>
        <end position="228"/>
    </location>
</feature>
<dbReference type="GO" id="GO:0008270">
    <property type="term" value="F:zinc ion binding"/>
    <property type="evidence" value="ECO:0007669"/>
    <property type="project" value="InterPro"/>
</dbReference>
<dbReference type="InterPro" id="IPR011125">
    <property type="entry name" value="Znf_HypF"/>
</dbReference>
<evidence type="ECO:0000259" key="3">
    <source>
        <dbReference type="PROSITE" id="PS51160"/>
    </source>
</evidence>
<dbReference type="AlphaFoldDB" id="A0A918ZP62"/>
<comment type="caution">
    <text evidence="4">The sequence shown here is derived from an EMBL/GenBank/DDBJ whole genome shotgun (WGS) entry which is preliminary data.</text>
</comment>
<dbReference type="SUPFAM" id="SSF54975">
    <property type="entry name" value="Acylphosphatase/BLUF domain-like"/>
    <property type="match status" value="1"/>
</dbReference>
<feature type="region of interest" description="Disordered" evidence="2">
    <location>
        <begin position="84"/>
        <end position="123"/>
    </location>
</feature>
<dbReference type="GO" id="GO:0051604">
    <property type="term" value="P:protein maturation"/>
    <property type="evidence" value="ECO:0007669"/>
    <property type="project" value="TreeGrafter"/>
</dbReference>
<feature type="domain" description="Acylphosphatase-like" evidence="3">
    <location>
        <begin position="11"/>
        <end position="104"/>
    </location>
</feature>
<dbReference type="InterPro" id="IPR051060">
    <property type="entry name" value="Carbamoyltrans_HypF-like"/>
</dbReference>
<dbReference type="InterPro" id="IPR036046">
    <property type="entry name" value="Acylphosphatase-like_dom_sf"/>
</dbReference>
<evidence type="ECO:0000313" key="4">
    <source>
        <dbReference type="EMBL" id="GHE62931.1"/>
    </source>
</evidence>
<feature type="compositionally biased region" description="Basic and acidic residues" evidence="2">
    <location>
        <begin position="94"/>
        <end position="104"/>
    </location>
</feature>
<evidence type="ECO:0000256" key="1">
    <source>
        <dbReference type="PROSITE-ProRule" id="PRU00520"/>
    </source>
</evidence>
<dbReference type="GO" id="GO:0016743">
    <property type="term" value="F:carboxyl- or carbamoyltransferase activity"/>
    <property type="evidence" value="ECO:0007669"/>
    <property type="project" value="TreeGrafter"/>
</dbReference>
<dbReference type="PANTHER" id="PTHR42959:SF1">
    <property type="entry name" value="CARBAMOYLTRANSFERASE HYPF"/>
    <property type="match status" value="1"/>
</dbReference>
<dbReference type="PROSITE" id="PS51160">
    <property type="entry name" value="ACYLPHOSPHATASE_3"/>
    <property type="match status" value="1"/>
</dbReference>
<organism evidence="4 5">
    <name type="scientific">Streptomyces longispororuber</name>
    <dbReference type="NCBI Taxonomy" id="68230"/>
    <lineage>
        <taxon>Bacteria</taxon>
        <taxon>Bacillati</taxon>
        <taxon>Actinomycetota</taxon>
        <taxon>Actinomycetes</taxon>
        <taxon>Kitasatosporales</taxon>
        <taxon>Streptomycetaceae</taxon>
        <taxon>Streptomyces</taxon>
    </lineage>
</organism>
<dbReference type="PANTHER" id="PTHR42959">
    <property type="entry name" value="CARBAMOYLTRANSFERASE"/>
    <property type="match status" value="1"/>
</dbReference>
<evidence type="ECO:0000313" key="5">
    <source>
        <dbReference type="Proteomes" id="UP000608024"/>
    </source>
</evidence>
<dbReference type="Pfam" id="PF00708">
    <property type="entry name" value="Acylphosphatase"/>
    <property type="match status" value="1"/>
</dbReference>
<proteinExistence type="predicted"/>
<reference evidence="4" key="2">
    <citation type="submission" date="2020-09" db="EMBL/GenBank/DDBJ databases">
        <authorList>
            <person name="Sun Q."/>
            <person name="Ohkuma M."/>
        </authorList>
    </citation>
    <scope>NUCLEOTIDE SEQUENCE</scope>
    <source>
        <strain evidence="4">JCM 4784</strain>
    </source>
</reference>